<dbReference type="PIRSF" id="PIRSF005859">
    <property type="entry name" value="PBR"/>
    <property type="match status" value="1"/>
</dbReference>
<dbReference type="GO" id="GO:0005741">
    <property type="term" value="C:mitochondrial outer membrane"/>
    <property type="evidence" value="ECO:0007669"/>
    <property type="project" value="TreeGrafter"/>
</dbReference>
<reference evidence="7 8" key="1">
    <citation type="submission" date="2015-05" db="EMBL/GenBank/DDBJ databases">
        <title>Distinctive expansion of gene families associated with plant cell wall degradation and secondary metabolism in the genomes of grapevine trunk pathogens.</title>
        <authorList>
            <person name="Lawrence D.P."/>
            <person name="Travadon R."/>
            <person name="Rolshausen P.E."/>
            <person name="Baumgartner K."/>
        </authorList>
    </citation>
    <scope>NUCLEOTIDE SEQUENCE [LARGE SCALE GENOMIC DNA]</scope>
    <source>
        <strain evidence="7">DA912</strain>
    </source>
</reference>
<feature type="transmembrane region" description="Helical" evidence="6">
    <location>
        <begin position="124"/>
        <end position="143"/>
    </location>
</feature>
<keyword evidence="5 6" id="KW-0472">Membrane</keyword>
<dbReference type="PANTHER" id="PTHR10057:SF0">
    <property type="entry name" value="TRANSLOCATOR PROTEIN"/>
    <property type="match status" value="1"/>
</dbReference>
<comment type="similarity">
    <text evidence="2">Belongs to the TspO/BZRP family.</text>
</comment>
<sequence>MTTYVPALTLPDRLFASPAASILTPIVLGSAVGIGVSNKDTKTTYMRLRQPSLSPPTWIFGPVWTVLYGVMGYASYRAYTNGTSPFSSPEVIATARHASTVYSVQLALNLIWTPLFFGLKKPVAATVDIVALLGTNLYLTYLWSTVDQVSAYCQIPYLGWLGFATYLCAGIGYVNNWDLKAKEPKSE</sequence>
<evidence type="ECO:0000313" key="8">
    <source>
        <dbReference type="Proteomes" id="UP000034680"/>
    </source>
</evidence>
<dbReference type="CDD" id="cd15904">
    <property type="entry name" value="TSPO_MBR"/>
    <property type="match status" value="1"/>
</dbReference>
<evidence type="ECO:0000256" key="6">
    <source>
        <dbReference type="SAM" id="Phobius"/>
    </source>
</evidence>
<evidence type="ECO:0000256" key="1">
    <source>
        <dbReference type="ARBA" id="ARBA00004141"/>
    </source>
</evidence>
<dbReference type="Pfam" id="PF03073">
    <property type="entry name" value="TspO_MBR"/>
    <property type="match status" value="1"/>
</dbReference>
<evidence type="ECO:0000256" key="3">
    <source>
        <dbReference type="ARBA" id="ARBA00022692"/>
    </source>
</evidence>
<dbReference type="AlphaFoldDB" id="A0A0G2FZA0"/>
<feature type="transmembrane region" description="Helical" evidence="6">
    <location>
        <begin position="155"/>
        <end position="175"/>
    </location>
</feature>
<dbReference type="FunFam" id="1.20.1260.100:FF:000001">
    <property type="entry name" value="translocator protein 2"/>
    <property type="match status" value="1"/>
</dbReference>
<dbReference type="EMBL" id="LCUC01000019">
    <property type="protein sequence ID" value="KKY39442.1"/>
    <property type="molecule type" value="Genomic_DNA"/>
</dbReference>
<dbReference type="STRING" id="1214573.A0A0G2FZA0"/>
<comment type="caution">
    <text evidence="7">The sequence shown here is derived from an EMBL/GenBank/DDBJ whole genome shotgun (WGS) entry which is preliminary data.</text>
</comment>
<evidence type="ECO:0000256" key="4">
    <source>
        <dbReference type="ARBA" id="ARBA00022989"/>
    </source>
</evidence>
<comment type="subcellular location">
    <subcellularLocation>
        <location evidence="1">Membrane</location>
        <topology evidence="1">Multi-pass membrane protein</topology>
    </subcellularLocation>
</comment>
<keyword evidence="8" id="KW-1185">Reference proteome</keyword>
<keyword evidence="4 6" id="KW-1133">Transmembrane helix</keyword>
<dbReference type="Proteomes" id="UP000034680">
    <property type="component" value="Unassembled WGS sequence"/>
</dbReference>
<gene>
    <name evidence="7" type="ORF">UCDDA912_g00515</name>
</gene>
<protein>
    <submittedName>
        <fullName evidence="7">Putative translocator protein</fullName>
    </submittedName>
</protein>
<evidence type="ECO:0000256" key="2">
    <source>
        <dbReference type="ARBA" id="ARBA00007524"/>
    </source>
</evidence>
<organism evidence="7 8">
    <name type="scientific">Diaporthe ampelina</name>
    <dbReference type="NCBI Taxonomy" id="1214573"/>
    <lineage>
        <taxon>Eukaryota</taxon>
        <taxon>Fungi</taxon>
        <taxon>Dikarya</taxon>
        <taxon>Ascomycota</taxon>
        <taxon>Pezizomycotina</taxon>
        <taxon>Sordariomycetes</taxon>
        <taxon>Sordariomycetidae</taxon>
        <taxon>Diaporthales</taxon>
        <taxon>Diaporthaceae</taxon>
        <taxon>Diaporthe</taxon>
    </lineage>
</organism>
<dbReference type="OrthoDB" id="8841220at2759"/>
<dbReference type="GO" id="GO:0033013">
    <property type="term" value="P:tetrapyrrole metabolic process"/>
    <property type="evidence" value="ECO:0007669"/>
    <property type="project" value="UniProtKB-ARBA"/>
</dbReference>
<feature type="transmembrane region" description="Helical" evidence="6">
    <location>
        <begin position="57"/>
        <end position="79"/>
    </location>
</feature>
<name>A0A0G2FZA0_9PEZI</name>
<evidence type="ECO:0000313" key="7">
    <source>
        <dbReference type="EMBL" id="KKY39442.1"/>
    </source>
</evidence>
<accession>A0A0G2FZA0</accession>
<keyword evidence="3 6" id="KW-0812">Transmembrane</keyword>
<dbReference type="InterPro" id="IPR004307">
    <property type="entry name" value="TspO_MBR"/>
</dbReference>
<dbReference type="Gene3D" id="1.20.1260.100">
    <property type="entry name" value="TspO/MBR protein"/>
    <property type="match status" value="1"/>
</dbReference>
<feature type="transmembrane region" description="Helical" evidence="6">
    <location>
        <begin position="99"/>
        <end position="117"/>
    </location>
</feature>
<reference evidence="7 8" key="2">
    <citation type="submission" date="2015-05" db="EMBL/GenBank/DDBJ databases">
        <authorList>
            <person name="Morales-Cruz A."/>
            <person name="Amrine K.C."/>
            <person name="Cantu D."/>
        </authorList>
    </citation>
    <scope>NUCLEOTIDE SEQUENCE [LARGE SCALE GENOMIC DNA]</scope>
    <source>
        <strain evidence="7">DA912</strain>
    </source>
</reference>
<evidence type="ECO:0000256" key="5">
    <source>
        <dbReference type="ARBA" id="ARBA00023136"/>
    </source>
</evidence>
<proteinExistence type="inferred from homology"/>
<dbReference type="InterPro" id="IPR038330">
    <property type="entry name" value="TspO/MBR-related_sf"/>
</dbReference>
<feature type="transmembrane region" description="Helical" evidence="6">
    <location>
        <begin position="15"/>
        <end position="36"/>
    </location>
</feature>
<dbReference type="PANTHER" id="PTHR10057">
    <property type="entry name" value="PERIPHERAL-TYPE BENZODIAZEPINE RECEPTOR"/>
    <property type="match status" value="1"/>
</dbReference>